<sequence>MRDLAALAWDDLEGPMVETADWSAVAQAMSEKVTGVRVTPAVQDVEEWYVVPLPWGVMEDY</sequence>
<evidence type="ECO:0000313" key="2">
    <source>
        <dbReference type="Proteomes" id="UP001291999"/>
    </source>
</evidence>
<organism evidence="1 2">
    <name type="scientific">Nocardioides renjunii</name>
    <dbReference type="NCBI Taxonomy" id="3095075"/>
    <lineage>
        <taxon>Bacteria</taxon>
        <taxon>Bacillati</taxon>
        <taxon>Actinomycetota</taxon>
        <taxon>Actinomycetes</taxon>
        <taxon>Propionibacteriales</taxon>
        <taxon>Nocardioidaceae</taxon>
        <taxon>Nocardioides</taxon>
    </lineage>
</organism>
<accession>A0ABU5K7T9</accession>
<dbReference type="Proteomes" id="UP001291999">
    <property type="component" value="Unassembled WGS sequence"/>
</dbReference>
<evidence type="ECO:0000313" key="1">
    <source>
        <dbReference type="EMBL" id="MDZ5660977.1"/>
    </source>
</evidence>
<dbReference type="RefSeq" id="WP_322423356.1">
    <property type="nucleotide sequence ID" value="NZ_JAXQPW010000001.1"/>
</dbReference>
<dbReference type="EMBL" id="JAXQPW010000001">
    <property type="protein sequence ID" value="MDZ5660977.1"/>
    <property type="molecule type" value="Genomic_DNA"/>
</dbReference>
<reference evidence="1 2" key="1">
    <citation type="submission" date="2023-11" db="EMBL/GenBank/DDBJ databases">
        <title>Novel species in genus Nocardioides.</title>
        <authorList>
            <person name="Zhou H."/>
        </authorList>
    </citation>
    <scope>NUCLEOTIDE SEQUENCE [LARGE SCALE GENOMIC DNA]</scope>
    <source>
        <strain evidence="1 2">S-58</strain>
    </source>
</reference>
<comment type="caution">
    <text evidence="1">The sequence shown here is derived from an EMBL/GenBank/DDBJ whole genome shotgun (WGS) entry which is preliminary data.</text>
</comment>
<proteinExistence type="predicted"/>
<protein>
    <submittedName>
        <fullName evidence="1">Uncharacterized protein</fullName>
    </submittedName>
</protein>
<gene>
    <name evidence="1" type="ORF">SFC79_04305</name>
</gene>
<keyword evidence="2" id="KW-1185">Reference proteome</keyword>
<name>A0ABU5K7T9_9ACTN</name>